<dbReference type="SUPFAM" id="SSF50729">
    <property type="entry name" value="PH domain-like"/>
    <property type="match status" value="2"/>
</dbReference>
<dbReference type="InterPro" id="IPR050996">
    <property type="entry name" value="Docking_Protein_DOK"/>
</dbReference>
<dbReference type="PROSITE" id="PS51064">
    <property type="entry name" value="IRS_PTB"/>
    <property type="match status" value="1"/>
</dbReference>
<evidence type="ECO:0000313" key="3">
    <source>
        <dbReference type="Proteomes" id="UP001152803"/>
    </source>
</evidence>
<dbReference type="SMART" id="SM00233">
    <property type="entry name" value="PH"/>
    <property type="match status" value="1"/>
</dbReference>
<protein>
    <recommendedName>
        <fullName evidence="1">IRS-type PTB domain-containing protein</fullName>
    </recommendedName>
</protein>
<dbReference type="GO" id="GO:0005737">
    <property type="term" value="C:cytoplasm"/>
    <property type="evidence" value="ECO:0007669"/>
    <property type="project" value="TreeGrafter"/>
</dbReference>
<dbReference type="PANTHER" id="PTHR21258:SF45">
    <property type="entry name" value="DOCKING PROTEIN 5"/>
    <property type="match status" value="1"/>
</dbReference>
<dbReference type="SMART" id="SM00310">
    <property type="entry name" value="PTBI"/>
    <property type="match status" value="1"/>
</dbReference>
<dbReference type="PANTHER" id="PTHR21258">
    <property type="entry name" value="DOCKING PROTEIN RELATED"/>
    <property type="match status" value="1"/>
</dbReference>
<name>A0A9Q1D5F3_CONCO</name>
<dbReference type="EMBL" id="JAFJMO010000013">
    <property type="protein sequence ID" value="KAJ8259009.1"/>
    <property type="molecule type" value="Genomic_DNA"/>
</dbReference>
<dbReference type="Proteomes" id="UP001152803">
    <property type="component" value="Unassembled WGS sequence"/>
</dbReference>
<reference evidence="2" key="1">
    <citation type="journal article" date="2023" name="Science">
        <title>Genome structures resolve the early diversification of teleost fishes.</title>
        <authorList>
            <person name="Parey E."/>
            <person name="Louis A."/>
            <person name="Montfort J."/>
            <person name="Bouchez O."/>
            <person name="Roques C."/>
            <person name="Iampietro C."/>
            <person name="Lluch J."/>
            <person name="Castinel A."/>
            <person name="Donnadieu C."/>
            <person name="Desvignes T."/>
            <person name="Floi Bucao C."/>
            <person name="Jouanno E."/>
            <person name="Wen M."/>
            <person name="Mejri S."/>
            <person name="Dirks R."/>
            <person name="Jansen H."/>
            <person name="Henkel C."/>
            <person name="Chen W.J."/>
            <person name="Zahm M."/>
            <person name="Cabau C."/>
            <person name="Klopp C."/>
            <person name="Thompson A.W."/>
            <person name="Robinson-Rechavi M."/>
            <person name="Braasch I."/>
            <person name="Lecointre G."/>
            <person name="Bobe J."/>
            <person name="Postlethwait J.H."/>
            <person name="Berthelot C."/>
            <person name="Roest Crollius H."/>
            <person name="Guiguen Y."/>
        </authorList>
    </citation>
    <scope>NUCLEOTIDE SEQUENCE</scope>
    <source>
        <strain evidence="2">Concon-B</strain>
    </source>
</reference>
<dbReference type="InterPro" id="IPR002404">
    <property type="entry name" value="IRS_PTB"/>
</dbReference>
<feature type="domain" description="IRS-type PTB" evidence="1">
    <location>
        <begin position="141"/>
        <end position="246"/>
    </location>
</feature>
<comment type="caution">
    <text evidence="2">The sequence shown here is derived from an EMBL/GenBank/DDBJ whole genome shotgun (WGS) entry which is preliminary data.</text>
</comment>
<accession>A0A9Q1D5F3</accession>
<proteinExistence type="predicted"/>
<keyword evidence="3" id="KW-1185">Reference proteome</keyword>
<dbReference type="GO" id="GO:0007169">
    <property type="term" value="P:cell surface receptor protein tyrosine kinase signaling pathway"/>
    <property type="evidence" value="ECO:0007669"/>
    <property type="project" value="TreeGrafter"/>
</dbReference>
<sequence>MDFSWDKTQMTSIFNDVVKQGYVRIRSRRFGIYQRCWLVFKKASSKGPTMFEKFSDEQATYCRRSHKVTELTDVKNVLRLPKLKKKHAVNVIFNDNTSKTIAFESELEAKEWCKALQIECLESKSLDRNFGEPDLLATRAHREQSERFHVFLMPSPSLDVHGECLLQITMETICLWDVLNPRSKMASWPLTALRRYGRDKTWFTFEAGRMCDTGQGLFTFQTREGEAIYKKIHSAALTIAEHHDWMTGASKNEKNMDERVADKMVKSALCLSEHWPCISQQAGSTQAGCSKESITEENIIPLEVFKERTYR</sequence>
<dbReference type="InterPro" id="IPR001849">
    <property type="entry name" value="PH_domain"/>
</dbReference>
<dbReference type="CDD" id="cd13164">
    <property type="entry name" value="PTB_DOK4_DOK5_DOK6"/>
    <property type="match status" value="1"/>
</dbReference>
<dbReference type="AlphaFoldDB" id="A0A9Q1D5F3"/>
<gene>
    <name evidence="2" type="ORF">COCON_G00180210</name>
</gene>
<dbReference type="Gene3D" id="2.30.29.30">
    <property type="entry name" value="Pleckstrin-homology domain (PH domain)/Phosphotyrosine-binding domain (PTB)"/>
    <property type="match status" value="2"/>
</dbReference>
<dbReference type="FunFam" id="2.30.29.30:FF:000110">
    <property type="entry name" value="Docking protein 4"/>
    <property type="match status" value="1"/>
</dbReference>
<dbReference type="Pfam" id="PF02174">
    <property type="entry name" value="IRS"/>
    <property type="match status" value="1"/>
</dbReference>
<dbReference type="OrthoDB" id="6279276at2759"/>
<evidence type="ECO:0000313" key="2">
    <source>
        <dbReference type="EMBL" id="KAJ8259009.1"/>
    </source>
</evidence>
<organism evidence="2 3">
    <name type="scientific">Conger conger</name>
    <name type="common">Conger eel</name>
    <name type="synonym">Muraena conger</name>
    <dbReference type="NCBI Taxonomy" id="82655"/>
    <lineage>
        <taxon>Eukaryota</taxon>
        <taxon>Metazoa</taxon>
        <taxon>Chordata</taxon>
        <taxon>Craniata</taxon>
        <taxon>Vertebrata</taxon>
        <taxon>Euteleostomi</taxon>
        <taxon>Actinopterygii</taxon>
        <taxon>Neopterygii</taxon>
        <taxon>Teleostei</taxon>
        <taxon>Anguilliformes</taxon>
        <taxon>Congridae</taxon>
        <taxon>Conger</taxon>
    </lineage>
</organism>
<evidence type="ECO:0000259" key="1">
    <source>
        <dbReference type="PROSITE" id="PS51064"/>
    </source>
</evidence>
<dbReference type="InterPro" id="IPR011993">
    <property type="entry name" value="PH-like_dom_sf"/>
</dbReference>
<dbReference type="SMART" id="SM01244">
    <property type="entry name" value="IRS"/>
    <property type="match status" value="1"/>
</dbReference>